<dbReference type="RefSeq" id="WP_061519218.1">
    <property type="nucleotide sequence ID" value="NZ_JRUE01000201.1"/>
</dbReference>
<proteinExistence type="predicted"/>
<dbReference type="CDD" id="cd00085">
    <property type="entry name" value="HNHc"/>
    <property type="match status" value="1"/>
</dbReference>
<evidence type="ECO:0000313" key="3">
    <source>
        <dbReference type="Proteomes" id="UP000075680"/>
    </source>
</evidence>
<evidence type="ECO:0000259" key="1">
    <source>
        <dbReference type="SMART" id="SM00507"/>
    </source>
</evidence>
<dbReference type="Proteomes" id="UP000075680">
    <property type="component" value="Unassembled WGS sequence"/>
</dbReference>
<sequence>MKLTKSQREELKNKYGGHCAYCGDELGDKWHADHIEAVKRDIIHVGGGKLVSGEMTRPHLDTIENMNPACIPCNSNKSSMSLKSWRSLLTHYRDVQLLRDSTHARHLHRFGLIEIKSEPVVFFFEKYEVTA</sequence>
<comment type="caution">
    <text evidence="2">The sequence shown here is derived from an EMBL/GenBank/DDBJ whole genome shotgun (WGS) entry which is preliminary data.</text>
</comment>
<protein>
    <submittedName>
        <fullName evidence="2">HNH endonuclease</fullName>
    </submittedName>
</protein>
<evidence type="ECO:0000313" key="2">
    <source>
        <dbReference type="EMBL" id="KXZ66775.1"/>
    </source>
</evidence>
<dbReference type="GO" id="GO:0004519">
    <property type="term" value="F:endonuclease activity"/>
    <property type="evidence" value="ECO:0007669"/>
    <property type="project" value="UniProtKB-KW"/>
</dbReference>
<accession>A0A150HM91</accession>
<dbReference type="AlphaFoldDB" id="A0A150HM91"/>
<keyword evidence="2" id="KW-0255">Endonuclease</keyword>
<keyword evidence="2" id="KW-0540">Nuclease</keyword>
<reference evidence="2 3" key="1">
    <citation type="journal article" date="2016" name="Sci. Rep.">
        <title>Genomic and phenotypic characterization of the species Acinetobacter venetianus.</title>
        <authorList>
            <person name="Fondi M."/>
            <person name="Maida I."/>
            <person name="Perrin E."/>
            <person name="Orlandini V."/>
            <person name="La Torre L."/>
            <person name="Bosi E."/>
            <person name="Negroni A."/>
            <person name="Zanaroli G."/>
            <person name="Fava F."/>
            <person name="Decorosi F."/>
            <person name="Giovannetti L."/>
            <person name="Viti C."/>
            <person name="Vaneechoutte M."/>
            <person name="Dijkshoorn L."/>
            <person name="Fani R."/>
        </authorList>
    </citation>
    <scope>NUCLEOTIDE SEQUENCE [LARGE SCALE GENOMIC DNA]</scope>
    <source>
        <strain evidence="2 3">LUH5627</strain>
    </source>
</reference>
<keyword evidence="2" id="KW-0378">Hydrolase</keyword>
<dbReference type="SMART" id="SM00507">
    <property type="entry name" value="HNHc"/>
    <property type="match status" value="1"/>
</dbReference>
<gene>
    <name evidence="2" type="ORF">AVENLUH5627_02469</name>
</gene>
<feature type="domain" description="HNH nuclease" evidence="1">
    <location>
        <begin position="6"/>
        <end position="75"/>
    </location>
</feature>
<dbReference type="Gene3D" id="1.10.30.50">
    <property type="match status" value="1"/>
</dbReference>
<name>A0A150HM91_9GAMM</name>
<organism evidence="2 3">
    <name type="scientific">Acinetobacter venetianus</name>
    <dbReference type="NCBI Taxonomy" id="52133"/>
    <lineage>
        <taxon>Bacteria</taxon>
        <taxon>Pseudomonadati</taxon>
        <taxon>Pseudomonadota</taxon>
        <taxon>Gammaproteobacteria</taxon>
        <taxon>Moraxellales</taxon>
        <taxon>Moraxellaceae</taxon>
        <taxon>Acinetobacter</taxon>
    </lineage>
</organism>
<dbReference type="EMBL" id="JRUE01000201">
    <property type="protein sequence ID" value="KXZ66775.1"/>
    <property type="molecule type" value="Genomic_DNA"/>
</dbReference>
<dbReference type="PATRIC" id="fig|52133.18.peg.2535"/>
<dbReference type="InterPro" id="IPR003615">
    <property type="entry name" value="HNH_nuc"/>
</dbReference>